<dbReference type="SMART" id="SM00233">
    <property type="entry name" value="PH"/>
    <property type="match status" value="1"/>
</dbReference>
<dbReference type="Pfam" id="PF00018">
    <property type="entry name" value="SH3_1"/>
    <property type="match status" value="1"/>
</dbReference>
<dbReference type="InterPro" id="IPR035899">
    <property type="entry name" value="DBL_dom_sf"/>
</dbReference>
<feature type="compositionally biased region" description="Low complexity" evidence="3">
    <location>
        <begin position="882"/>
        <end position="894"/>
    </location>
</feature>
<proteinExistence type="predicted"/>
<accession>A0A8J2S4Z1</accession>
<dbReference type="InterPro" id="IPR001849">
    <property type="entry name" value="PH_domain"/>
</dbReference>
<sequence length="2294" mass="252521">MHLIESTKTSATSGSCPEPPPAEGQQQQQHHLLPRVSSTGGNNKSSRPWDYDTEDSGVDSVSSLAGLETENSGNTTTTVSNDVNSVEYSAVIVNNNKVNNCVAQSVVKQPVQQRKSFLHTVYGGVQQSQQQQQQQQQQHRSPPSMLDANKNLFRKNVTNKVISKRGGGHGVNQQSVEHDNRALESAKNHFLHSLLDDEVTKAVRSTECAETEMESSASSTSMALDLLPELVHLLDANRVMDGGLIELIGRDGTRASLRVTLAPSSSSQSATSAAVMTSRKNSFNTRLHRNSKRSSQRRCHKPEIVAEATTSTITTAATKNTNKTAASSSVSAPSLANNLSGGGGSGSGNAGFITAQRPRSVRRRPSLSSSFHKKVVPGFSVSMAIPPSKVAILASKFNSLINESRRNGNSATNATTNNNNNNNNATGPDADDKKLSGTTTTSNSPVESNGSPPISSTWSWRLVGPAATESLVPINKRNNLASSVGRSRPIDTIPEIIDPPPEETTTTTKSNHIDYSKPRRKSHDLSQPYGGRIHPVARPLPSDTAGSLKNRESVYGTVMSIVKQAIRKFEKLEDGKVAVASESNHDNPSISTPSVDGATSSCYYQEPAAVIPEGIEPNNSFLWRDQKSMQNLIYEATSFSERTATSITATGRSHPDSCNYYEMGSSKYDTLRSRRSNAYDTLHHRNQSKSSSSSSSGYDEIRSPESLTSNPSDPATSVKYDDIKLTPNCVTYDELSYLTGRRQSNGYDELMRSPLSTTSSGGYIDPGSSSALGYERILPPEDQRGNTTAEQTEDEDGSTLRYEECGSPSGAIPSCSSPITVTALPAIVCEDQLDSISYLYDDIRTVGLGRNGGGGYGGCYSGSNHSYEPIYAHLGEVTSKMESSNSTSSLSSTSGHNDKCSDSTLSDSSEEGVHEVCSYKLTQLGNGAVPDSPAPSLAGTSTSTRTGAERRSETSDEWIDISDPDEPAWTVTRIRQRHEVTNASFVRRGHRASRRKLSIPKASGQQSWSQTMRTLVKNGFNKATTLSKRSGKDIQRQQQQQQQAIKSTNPLAASSRTIYAETGGPSVVQLTKSSARRLPSAETEASGTGSSQTWEDYGTRALIRHLSSSGVVAAAGLVYIHRVLMSPQQIMLLRRHASSAAALLERKETDKPSSNLPAPTIRGAGQHSVKKRPPPARPPLPARLRSISHQPLPGQLSEFHGELMKNVKTDRRSRGSKDEDPHHQIYVSSTSRICLANSLDGLVEKMSPKLVGCRAKAPLPPTVGSHTSSRTNNNIQTMRNVTVEGTIEMQSVACWLEGESDGDDLADDHHYEALYEVINPRLPSAGAAASVTLLDHNDDSFDDSFDSDDAFEEVVVRGLDAISDTSRERPGSRSGSERSKESEDPSQRSSQVKIGRFADLAGEQMRRLRRNWTTTKTDIGKSITRIKKKSTASVADLSEVFKPSASRREVSPEKSNGAANKETSSPSSPTAEEIRPNNVEQHKKKGTWAMRQIRRRMTVVSSPNYGLANKEKASTFYLTLTIEKPTTTSAVKTNGKSPAVSETSSPEPVSTPSPVPPLISPTDSSKVPVRPKRISSAYPIGSQYQSTVRPKTAPPAPPVKSNSQQQAAAESAMASSPPPLASVPAKKPLSRLPTAFSESRIAAERSLLMDEYQSMHYSDISFVTPGQKQNGPPPSSLSTPYSRLSMASVTSSRHSSETYMGVGDLASAPERSLQDEVRNYLDLQSPIESEELYISSHFADEPLYQFYTAAIIERATQNQGDGSEEDDYEVIGEHRRKEEEEFQDPKENNAKLPTAMELVMPSSGRRTLWCELPQVINSGLFETISPQQRKLQEAKFELITSEASYLRSLNVLTTHFIQSREFAGDSNSEALLSRLERHTLFSDIVPVRECSEALLADLEQRWQENVFIREICDILLEHASKHFEVYIKYCTNQLYQERMLRDLKDNKPQFVDCLRRLESSPVCQSLAMHSFLMLPMQRITRLPLLVDAIFHRLESGTPEFERCRMTLATLNKIVQECNEGARKAERIHEMLVVSNQLDFADVKAISVMSASRWLVKKGEMQRLMWRDIDARLTFGRKIHKQTVYVFLFTDLLVITKKKGEDSYAVLDYCPRNMVQVDEHIRTEKPIGKPGSELGKNLILLTMLQNHENKTLEMILSCSSESDRTRWLEAVTPRTSDNPEEKIYEEWDCPQVQAIHPYVATQPDELSLEVADVVNVLRKMADGWYQGERMRDDQRGWFPGNYTVEIASSHVRARNLRQRYRLLALSGNFIEEQARRDKEESKRKSKKISVISLNE</sequence>
<dbReference type="EMBL" id="CAKKLH010000336">
    <property type="protein sequence ID" value="CAH0113152.1"/>
    <property type="molecule type" value="Genomic_DNA"/>
</dbReference>
<feature type="region of interest" description="Disordered" evidence="3">
    <location>
        <begin position="988"/>
        <end position="1009"/>
    </location>
</feature>
<feature type="compositionally biased region" description="Low complexity" evidence="3">
    <location>
        <begin position="1537"/>
        <end position="1548"/>
    </location>
</feature>
<organism evidence="6 7">
    <name type="scientific">Daphnia galeata</name>
    <dbReference type="NCBI Taxonomy" id="27404"/>
    <lineage>
        <taxon>Eukaryota</taxon>
        <taxon>Metazoa</taxon>
        <taxon>Ecdysozoa</taxon>
        <taxon>Arthropoda</taxon>
        <taxon>Crustacea</taxon>
        <taxon>Branchiopoda</taxon>
        <taxon>Diplostraca</taxon>
        <taxon>Cladocera</taxon>
        <taxon>Anomopoda</taxon>
        <taxon>Daphniidae</taxon>
        <taxon>Daphnia</taxon>
    </lineage>
</organism>
<feature type="region of interest" description="Disordered" evidence="3">
    <location>
        <begin position="482"/>
        <end position="545"/>
    </location>
</feature>
<feature type="compositionally biased region" description="Polar residues" evidence="3">
    <location>
        <begin position="1083"/>
        <end position="1093"/>
    </location>
</feature>
<keyword evidence="7" id="KW-1185">Reference proteome</keyword>
<feature type="region of interest" description="Disordered" evidence="3">
    <location>
        <begin position="1"/>
        <end position="59"/>
    </location>
</feature>
<dbReference type="SMART" id="SM00325">
    <property type="entry name" value="RhoGEF"/>
    <property type="match status" value="1"/>
</dbReference>
<dbReference type="SMART" id="SM00326">
    <property type="entry name" value="SH3"/>
    <property type="match status" value="1"/>
</dbReference>
<dbReference type="PANTHER" id="PTHR12845:SF5">
    <property type="entry name" value="EPHEXIN, ISOFORM D"/>
    <property type="match status" value="1"/>
</dbReference>
<dbReference type="OrthoDB" id="27593at2759"/>
<dbReference type="PROSITE" id="PS50002">
    <property type="entry name" value="SH3"/>
    <property type="match status" value="1"/>
</dbReference>
<dbReference type="Gene3D" id="2.30.29.30">
    <property type="entry name" value="Pleckstrin-homology domain (PH domain)/Phosphotyrosine-binding domain (PTB)"/>
    <property type="match status" value="1"/>
</dbReference>
<dbReference type="FunFam" id="1.20.900.10:FF:000007">
    <property type="entry name" value="rho guanine nucleotide exchange factor 19"/>
    <property type="match status" value="1"/>
</dbReference>
<feature type="region of interest" description="Disordered" evidence="3">
    <location>
        <begin position="680"/>
        <end position="719"/>
    </location>
</feature>
<dbReference type="InterPro" id="IPR047270">
    <property type="entry name" value="PH_ephexin"/>
</dbReference>
<dbReference type="SUPFAM" id="SSF50729">
    <property type="entry name" value="PH domain-like"/>
    <property type="match status" value="1"/>
</dbReference>
<feature type="region of interest" description="Disordered" evidence="3">
    <location>
        <begin position="1146"/>
        <end position="1187"/>
    </location>
</feature>
<feature type="compositionally biased region" description="Polar residues" evidence="3">
    <location>
        <begin position="436"/>
        <end position="458"/>
    </location>
</feature>
<comment type="caution">
    <text evidence="6">The sequence shown here is derived from an EMBL/GenBank/DDBJ whole genome shotgun (WGS) entry which is preliminary data.</text>
</comment>
<feature type="region of interest" description="Disordered" evidence="3">
    <location>
        <begin position="1071"/>
        <end position="1093"/>
    </location>
</feature>
<feature type="compositionally biased region" description="Polar residues" evidence="3">
    <location>
        <begin position="1453"/>
        <end position="1462"/>
    </location>
</feature>
<dbReference type="InterPro" id="IPR000219">
    <property type="entry name" value="DH_dom"/>
</dbReference>
<dbReference type="CDD" id="cd01221">
    <property type="entry name" value="PH_ephexin"/>
    <property type="match status" value="1"/>
</dbReference>
<dbReference type="InterPro" id="IPR036028">
    <property type="entry name" value="SH3-like_dom_sf"/>
</dbReference>
<name>A0A8J2S4Z1_9CRUS</name>
<reference evidence="6" key="1">
    <citation type="submission" date="2021-11" db="EMBL/GenBank/DDBJ databases">
        <authorList>
            <person name="Schell T."/>
        </authorList>
    </citation>
    <scope>NUCLEOTIDE SEQUENCE</scope>
    <source>
        <strain evidence="6">M5</strain>
    </source>
</reference>
<feature type="region of interest" description="Disordered" evidence="3">
    <location>
        <begin position="2273"/>
        <end position="2294"/>
    </location>
</feature>
<feature type="compositionally biased region" description="Gly residues" evidence="3">
    <location>
        <begin position="340"/>
        <end position="349"/>
    </location>
</feature>
<evidence type="ECO:0000256" key="3">
    <source>
        <dbReference type="SAM" id="MobiDB-lite"/>
    </source>
</evidence>
<dbReference type="InterPro" id="IPR001452">
    <property type="entry name" value="SH3_domain"/>
</dbReference>
<dbReference type="SUPFAM" id="SSF50044">
    <property type="entry name" value="SH3-domain"/>
    <property type="match status" value="1"/>
</dbReference>
<dbReference type="SUPFAM" id="SSF48065">
    <property type="entry name" value="DBL homology domain (DH-domain)"/>
    <property type="match status" value="1"/>
</dbReference>
<feature type="region of interest" description="Disordered" evidence="3">
    <location>
        <begin position="1442"/>
        <end position="1490"/>
    </location>
</feature>
<dbReference type="CDD" id="cd11793">
    <property type="entry name" value="SH3_ephexin1_like"/>
    <property type="match status" value="1"/>
</dbReference>
<feature type="region of interest" description="Disordered" evidence="3">
    <location>
        <begin position="1529"/>
        <end position="1626"/>
    </location>
</feature>
<feature type="region of interest" description="Disordered" evidence="3">
    <location>
        <begin position="882"/>
        <end position="908"/>
    </location>
</feature>
<dbReference type="Gene3D" id="1.20.900.10">
    <property type="entry name" value="Dbl homology (DH) domain"/>
    <property type="match status" value="1"/>
</dbReference>
<feature type="compositionally biased region" description="Basic and acidic residues" evidence="3">
    <location>
        <begin position="1365"/>
        <end position="1386"/>
    </location>
</feature>
<dbReference type="PROSITE" id="PS50010">
    <property type="entry name" value="DH_2"/>
    <property type="match status" value="1"/>
</dbReference>
<feature type="compositionally biased region" description="Basic residues" evidence="3">
    <location>
        <begin position="286"/>
        <end position="300"/>
    </location>
</feature>
<feature type="compositionally biased region" description="Polar residues" evidence="3">
    <location>
        <begin position="705"/>
        <end position="715"/>
    </location>
</feature>
<feature type="region of interest" description="Disordered" evidence="3">
    <location>
        <begin position="124"/>
        <end position="147"/>
    </location>
</feature>
<feature type="domain" description="SH3" evidence="4">
    <location>
        <begin position="2186"/>
        <end position="2247"/>
    </location>
</feature>
<feature type="compositionally biased region" description="Low complexity" evidence="3">
    <location>
        <begin position="308"/>
        <end position="339"/>
    </location>
</feature>
<feature type="compositionally biased region" description="Low complexity" evidence="3">
    <location>
        <begin position="407"/>
        <end position="426"/>
    </location>
</feature>
<feature type="region of interest" description="Disordered" evidence="3">
    <location>
        <begin position="404"/>
        <end position="458"/>
    </location>
</feature>
<protein>
    <recommendedName>
        <fullName evidence="8">DH domain-containing protein</fullName>
    </recommendedName>
</protein>
<dbReference type="CDD" id="cd00160">
    <property type="entry name" value="RhoGEF"/>
    <property type="match status" value="1"/>
</dbReference>
<feature type="region of interest" description="Disordered" evidence="3">
    <location>
        <begin position="925"/>
        <end position="963"/>
    </location>
</feature>
<evidence type="ECO:0000256" key="1">
    <source>
        <dbReference type="ARBA" id="ARBA00022443"/>
    </source>
</evidence>
<feature type="region of interest" description="Disordered" evidence="3">
    <location>
        <begin position="1361"/>
        <end position="1400"/>
    </location>
</feature>
<evidence type="ECO:0000313" key="7">
    <source>
        <dbReference type="Proteomes" id="UP000789390"/>
    </source>
</evidence>
<dbReference type="InterPro" id="IPR047271">
    <property type="entry name" value="Ephexin-like"/>
</dbReference>
<feature type="compositionally biased region" description="Pro residues" evidence="3">
    <location>
        <begin position="1549"/>
        <end position="1559"/>
    </location>
</feature>
<feature type="compositionally biased region" description="Low complexity" evidence="3">
    <location>
        <begin position="126"/>
        <end position="138"/>
    </location>
</feature>
<keyword evidence="1 2" id="KW-0728">SH3 domain</keyword>
<feature type="compositionally biased region" description="Basic residues" evidence="3">
    <location>
        <begin position="359"/>
        <end position="369"/>
    </location>
</feature>
<feature type="compositionally biased region" description="Basic residues" evidence="3">
    <location>
        <begin position="988"/>
        <end position="998"/>
    </location>
</feature>
<dbReference type="Proteomes" id="UP000789390">
    <property type="component" value="Unassembled WGS sequence"/>
</dbReference>
<dbReference type="InterPro" id="IPR011993">
    <property type="entry name" value="PH-like_dom_sf"/>
</dbReference>
<evidence type="ECO:0000259" key="5">
    <source>
        <dbReference type="PROSITE" id="PS50010"/>
    </source>
</evidence>
<dbReference type="PANTHER" id="PTHR12845">
    <property type="entry name" value="GUANINE NUCLEOTIDE EXCHANGE FACTOR"/>
    <property type="match status" value="1"/>
</dbReference>
<feature type="compositionally biased region" description="Low complexity" evidence="3">
    <location>
        <begin position="1600"/>
        <end position="1615"/>
    </location>
</feature>
<feature type="compositionally biased region" description="Polar residues" evidence="3">
    <location>
        <begin position="754"/>
        <end position="771"/>
    </location>
</feature>
<evidence type="ECO:0000259" key="4">
    <source>
        <dbReference type="PROSITE" id="PS50002"/>
    </source>
</evidence>
<feature type="compositionally biased region" description="Low complexity" evidence="3">
    <location>
        <begin position="260"/>
        <end position="278"/>
    </location>
</feature>
<dbReference type="GO" id="GO:0005085">
    <property type="term" value="F:guanyl-nucleotide exchange factor activity"/>
    <property type="evidence" value="ECO:0007669"/>
    <property type="project" value="InterPro"/>
</dbReference>
<dbReference type="Pfam" id="PF00621">
    <property type="entry name" value="RhoGEF"/>
    <property type="match status" value="1"/>
</dbReference>
<gene>
    <name evidence="6" type="ORF">DGAL_LOCUS16954</name>
</gene>
<feature type="region of interest" description="Disordered" evidence="3">
    <location>
        <begin position="260"/>
        <end position="369"/>
    </location>
</feature>
<evidence type="ECO:0000256" key="2">
    <source>
        <dbReference type="PROSITE-ProRule" id="PRU00192"/>
    </source>
</evidence>
<dbReference type="Gene3D" id="2.30.30.40">
    <property type="entry name" value="SH3 Domains"/>
    <property type="match status" value="1"/>
</dbReference>
<feature type="region of interest" description="Disordered" evidence="3">
    <location>
        <begin position="747"/>
        <end position="807"/>
    </location>
</feature>
<evidence type="ECO:0008006" key="8">
    <source>
        <dbReference type="Google" id="ProtNLM"/>
    </source>
</evidence>
<feature type="compositionally biased region" description="Polar residues" evidence="3">
    <location>
        <begin position="36"/>
        <end position="46"/>
    </location>
</feature>
<feature type="compositionally biased region" description="Polar residues" evidence="3">
    <location>
        <begin position="1"/>
        <end position="15"/>
    </location>
</feature>
<feature type="domain" description="DH" evidence="5">
    <location>
        <begin position="1830"/>
        <end position="2020"/>
    </location>
</feature>
<evidence type="ECO:0000313" key="6">
    <source>
        <dbReference type="EMBL" id="CAH0113152.1"/>
    </source>
</evidence>